<evidence type="ECO:0000313" key="9">
    <source>
        <dbReference type="Proteomes" id="UP001150925"/>
    </source>
</evidence>
<dbReference type="SUPFAM" id="SSF57667">
    <property type="entry name" value="beta-beta-alpha zinc fingers"/>
    <property type="match status" value="1"/>
</dbReference>
<dbReference type="OrthoDB" id="2160351at2759"/>
<evidence type="ECO:0000256" key="4">
    <source>
        <dbReference type="ARBA" id="ARBA00022833"/>
    </source>
</evidence>
<evidence type="ECO:0000256" key="5">
    <source>
        <dbReference type="ARBA" id="ARBA00023242"/>
    </source>
</evidence>
<organism evidence="8 9">
    <name type="scientific">Dispira parvispora</name>
    <dbReference type="NCBI Taxonomy" id="1520584"/>
    <lineage>
        <taxon>Eukaryota</taxon>
        <taxon>Fungi</taxon>
        <taxon>Fungi incertae sedis</taxon>
        <taxon>Zoopagomycota</taxon>
        <taxon>Kickxellomycotina</taxon>
        <taxon>Dimargaritomycetes</taxon>
        <taxon>Dimargaritales</taxon>
        <taxon>Dimargaritaceae</taxon>
        <taxon>Dispira</taxon>
    </lineage>
</organism>
<keyword evidence="3" id="KW-0863">Zinc-finger</keyword>
<dbReference type="InterPro" id="IPR036236">
    <property type="entry name" value="Znf_C2H2_sf"/>
</dbReference>
<feature type="non-terminal residue" evidence="8">
    <location>
        <position position="1"/>
    </location>
</feature>
<dbReference type="InterPro" id="IPR000690">
    <property type="entry name" value="Matrin/U1-C_Znf_C2H2"/>
</dbReference>
<dbReference type="PANTHER" id="PTHR12786">
    <property type="entry name" value="SPLICING FACTOR SF3A-RELATED"/>
    <property type="match status" value="1"/>
</dbReference>
<dbReference type="Pfam" id="PF11931">
    <property type="entry name" value="SF3a60_Prp9_C"/>
    <property type="match status" value="1"/>
</dbReference>
<dbReference type="EC" id="6.5.1.1" evidence="8"/>
<dbReference type="GO" id="GO:0003723">
    <property type="term" value="F:RNA binding"/>
    <property type="evidence" value="ECO:0007669"/>
    <property type="project" value="InterPro"/>
</dbReference>
<dbReference type="PROSITE" id="PS50171">
    <property type="entry name" value="ZF_MATRIN"/>
    <property type="match status" value="1"/>
</dbReference>
<keyword evidence="6" id="KW-0175">Coiled coil</keyword>
<keyword evidence="4" id="KW-0862">Zinc</keyword>
<reference evidence="8" key="1">
    <citation type="submission" date="2022-07" db="EMBL/GenBank/DDBJ databases">
        <title>Phylogenomic reconstructions and comparative analyses of Kickxellomycotina fungi.</title>
        <authorList>
            <person name="Reynolds N.K."/>
            <person name="Stajich J.E."/>
            <person name="Barry K."/>
            <person name="Grigoriev I.V."/>
            <person name="Crous P."/>
            <person name="Smith M.E."/>
        </authorList>
    </citation>
    <scope>NUCLEOTIDE SEQUENCE</scope>
    <source>
        <strain evidence="8">RSA 1196</strain>
    </source>
</reference>
<dbReference type="Gene3D" id="3.30.160.60">
    <property type="entry name" value="Classic Zinc Finger"/>
    <property type="match status" value="1"/>
</dbReference>
<evidence type="ECO:0000256" key="6">
    <source>
        <dbReference type="SAM" id="Coils"/>
    </source>
</evidence>
<accession>A0A9W8ARK3</accession>
<dbReference type="AlphaFoldDB" id="A0A9W8ARK3"/>
<keyword evidence="5" id="KW-0539">Nucleus</keyword>
<dbReference type="InterPro" id="IPR024598">
    <property type="entry name" value="SF3a60/Prp9_C"/>
</dbReference>
<evidence type="ECO:0000256" key="3">
    <source>
        <dbReference type="ARBA" id="ARBA00022771"/>
    </source>
</evidence>
<evidence type="ECO:0000313" key="8">
    <source>
        <dbReference type="EMBL" id="KAJ1957287.1"/>
    </source>
</evidence>
<feature type="domain" description="Matrin-type" evidence="7">
    <location>
        <begin position="247"/>
        <end position="278"/>
    </location>
</feature>
<keyword evidence="8" id="KW-0436">Ligase</keyword>
<feature type="coiled-coil region" evidence="6">
    <location>
        <begin position="171"/>
        <end position="208"/>
    </location>
</feature>
<dbReference type="Pfam" id="PF12171">
    <property type="entry name" value="zf-C2H2_jaz"/>
    <property type="match status" value="1"/>
</dbReference>
<dbReference type="InterPro" id="IPR022755">
    <property type="entry name" value="Znf_C2H2_jaz"/>
</dbReference>
<proteinExistence type="predicted"/>
<name>A0A9W8ARK3_9FUNG</name>
<dbReference type="Proteomes" id="UP001150925">
    <property type="component" value="Unassembled WGS sequence"/>
</dbReference>
<dbReference type="GO" id="GO:0008270">
    <property type="term" value="F:zinc ion binding"/>
    <property type="evidence" value="ECO:0007669"/>
    <property type="project" value="UniProtKB-KW"/>
</dbReference>
<evidence type="ECO:0000259" key="7">
    <source>
        <dbReference type="PROSITE" id="PS50171"/>
    </source>
</evidence>
<evidence type="ECO:0000256" key="2">
    <source>
        <dbReference type="ARBA" id="ARBA00022723"/>
    </source>
</evidence>
<dbReference type="GO" id="GO:0003910">
    <property type="term" value="F:DNA ligase (ATP) activity"/>
    <property type="evidence" value="ECO:0007669"/>
    <property type="project" value="UniProtKB-EC"/>
</dbReference>
<comment type="caution">
    <text evidence="8">The sequence shown here is derived from an EMBL/GenBank/DDBJ whole genome shotgun (WGS) entry which is preliminary data.</text>
</comment>
<protein>
    <submittedName>
        <fullName evidence="8">Pre-mRNA-splicing factor sap61</fullName>
        <ecNumber evidence="8">6.5.1.1</ecNumber>
    </submittedName>
</protein>
<keyword evidence="9" id="KW-1185">Reference proteome</keyword>
<evidence type="ECO:0000256" key="1">
    <source>
        <dbReference type="ARBA" id="ARBA00004123"/>
    </source>
</evidence>
<dbReference type="EMBL" id="JANBPY010001975">
    <property type="protein sequence ID" value="KAJ1957287.1"/>
    <property type="molecule type" value="Genomic_DNA"/>
</dbReference>
<comment type="subcellular location">
    <subcellularLocation>
        <location evidence="1">Nucleus</location>
    </subcellularLocation>
</comment>
<dbReference type="InterPro" id="IPR051421">
    <property type="entry name" value="RNA_Proc_DNA_Dmg_Regulator"/>
</dbReference>
<dbReference type="PANTHER" id="PTHR12786:SF2">
    <property type="entry name" value="SPLICING FACTOR 3A SUBUNIT 3"/>
    <property type="match status" value="1"/>
</dbReference>
<keyword evidence="2" id="KW-0479">Metal-binding</keyword>
<gene>
    <name evidence="8" type="primary">sap61</name>
    <name evidence="8" type="ORF">IWQ62_005127</name>
</gene>
<dbReference type="GO" id="GO:0000398">
    <property type="term" value="P:mRNA splicing, via spliceosome"/>
    <property type="evidence" value="ECO:0007669"/>
    <property type="project" value="InterPro"/>
</dbReference>
<sequence length="342" mass="39938">QYDLYRNLKDVPALDYLAYISKLDDFAAIRQSSKNQAYRDYLQTLVTYLEGYFHRALPLFNLPAYREQARKTFDEMWAQGRVPGWQGPSGPSPPLALFCVACRKQYSKQTVYDAHLEGRKHKKAARALAEQTGSSGDPNTEAKKAQHEVLEEHTKKDQEIAWQETLIAEYLGRLEQAREDTRANIERKQALTEQERNAENQEEEVDVDQYVSDDEEEIYNPLNLPLDWDGKPIPYWLYKLHGLSVNYPCEICGNEIYRGHKAFDKHFQEWRHAHGLRCLGIPNNRQFYGITKIADAQTLWDRIKDQKQQAEVEQEQLEEYEDSAGNVFNKKTYEDLKRQGLL</sequence>
<dbReference type="GO" id="GO:0005681">
    <property type="term" value="C:spliceosomal complex"/>
    <property type="evidence" value="ECO:0007669"/>
    <property type="project" value="InterPro"/>
</dbReference>